<evidence type="ECO:0000256" key="5">
    <source>
        <dbReference type="ARBA" id="ARBA00023015"/>
    </source>
</evidence>
<keyword evidence="8" id="KW-0804">Transcription</keyword>
<feature type="compositionally biased region" description="Polar residues" evidence="11">
    <location>
        <begin position="1"/>
        <end position="17"/>
    </location>
</feature>
<evidence type="ECO:0000256" key="8">
    <source>
        <dbReference type="ARBA" id="ARBA00023163"/>
    </source>
</evidence>
<feature type="compositionally biased region" description="Polar residues" evidence="11">
    <location>
        <begin position="152"/>
        <end position="166"/>
    </location>
</feature>
<dbReference type="InterPro" id="IPR006455">
    <property type="entry name" value="Homeodomain_ZF_HD"/>
</dbReference>
<evidence type="ECO:0000259" key="13">
    <source>
        <dbReference type="PROSITE" id="PS51523"/>
    </source>
</evidence>
<evidence type="ECO:0000259" key="12">
    <source>
        <dbReference type="PROSITE" id="PS50071"/>
    </source>
</evidence>
<organism evidence="14 15">
    <name type="scientific">Heracleum sosnowskyi</name>
    <dbReference type="NCBI Taxonomy" id="360622"/>
    <lineage>
        <taxon>Eukaryota</taxon>
        <taxon>Viridiplantae</taxon>
        <taxon>Streptophyta</taxon>
        <taxon>Embryophyta</taxon>
        <taxon>Tracheophyta</taxon>
        <taxon>Spermatophyta</taxon>
        <taxon>Magnoliopsida</taxon>
        <taxon>eudicotyledons</taxon>
        <taxon>Gunneridae</taxon>
        <taxon>Pentapetalae</taxon>
        <taxon>asterids</taxon>
        <taxon>campanulids</taxon>
        <taxon>Apiales</taxon>
        <taxon>Apiaceae</taxon>
        <taxon>Apioideae</taxon>
        <taxon>apioid superclade</taxon>
        <taxon>Tordylieae</taxon>
        <taxon>Tordyliinae</taxon>
        <taxon>Heracleum</taxon>
    </lineage>
</organism>
<dbReference type="InterPro" id="IPR009057">
    <property type="entry name" value="Homeodomain-like_sf"/>
</dbReference>
<dbReference type="NCBIfam" id="TIGR01565">
    <property type="entry name" value="homeo_ZF_HD"/>
    <property type="match status" value="1"/>
</dbReference>
<keyword evidence="9 10" id="KW-0539">Nucleus</keyword>
<keyword evidence="4" id="KW-0862">Zinc</keyword>
<evidence type="ECO:0000313" key="14">
    <source>
        <dbReference type="EMBL" id="KAK1357586.1"/>
    </source>
</evidence>
<dbReference type="EMBL" id="JAUIZM010000011">
    <property type="protein sequence ID" value="KAK1357586.1"/>
    <property type="molecule type" value="Genomic_DNA"/>
</dbReference>
<dbReference type="Pfam" id="PF04770">
    <property type="entry name" value="ZF-HD_dimer"/>
    <property type="match status" value="1"/>
</dbReference>
<keyword evidence="6 10" id="KW-0238">DNA-binding</keyword>
<dbReference type="GO" id="GO:0008270">
    <property type="term" value="F:zinc ion binding"/>
    <property type="evidence" value="ECO:0007669"/>
    <property type="project" value="UniProtKB-KW"/>
</dbReference>
<name>A0AAD8M1V8_9APIA</name>
<sequence length="296" mass="33606">MSNSIDYTTISNQPHQISSSPSKPQPPKETIFTNQYHLSNDQVTQDESDQDAAAAAAAAAPKTKNAAAGDAAATTTPWSRYEYRECQKNHVASMGRYVVDGCGEFMPSGEEGTAQALKCAACECHRSFHRRDTKDADSVQQQLIFLANNQYTNHHYPSGNEINTGSRRPERNHNFRPSTMPLHHQDSHIRPETMPSGGLTDSSSEALNMFRVKVRGREKTMTDEDPSSKKRFRTKFSKEQKVRMQQVAEEMGWKIQNKEDEEQVKQLCDELGVKRQVFKIWMHNNKQKYQHNEVDG</sequence>
<evidence type="ECO:0000256" key="7">
    <source>
        <dbReference type="ARBA" id="ARBA00023155"/>
    </source>
</evidence>
<dbReference type="NCBIfam" id="TIGR01566">
    <property type="entry name" value="ZF_HD_prot_N"/>
    <property type="match status" value="1"/>
</dbReference>
<dbReference type="SUPFAM" id="SSF46689">
    <property type="entry name" value="Homeodomain-like"/>
    <property type="match status" value="1"/>
</dbReference>
<dbReference type="PROSITE" id="PS51523">
    <property type="entry name" value="ZF_HD_DIMER"/>
    <property type="match status" value="1"/>
</dbReference>
<dbReference type="GO" id="GO:0050793">
    <property type="term" value="P:regulation of developmental process"/>
    <property type="evidence" value="ECO:0007669"/>
    <property type="project" value="TreeGrafter"/>
</dbReference>
<dbReference type="AlphaFoldDB" id="A0AAD8M1V8"/>
<gene>
    <name evidence="14" type="ORF">POM88_050842</name>
</gene>
<feature type="domain" description="Homeobox" evidence="12">
    <location>
        <begin position="227"/>
        <end position="292"/>
    </location>
</feature>
<dbReference type="Gene3D" id="1.10.10.60">
    <property type="entry name" value="Homeodomain-like"/>
    <property type="match status" value="1"/>
</dbReference>
<protein>
    <submittedName>
        <fullName evidence="14">Zinc-finger homeodomain protein 6</fullName>
    </submittedName>
</protein>
<feature type="domain" description="ZF-HD dimerization-type" evidence="13">
    <location>
        <begin position="83"/>
        <end position="132"/>
    </location>
</feature>
<evidence type="ECO:0000256" key="10">
    <source>
        <dbReference type="PROSITE-ProRule" id="PRU00108"/>
    </source>
</evidence>
<evidence type="ECO:0000256" key="2">
    <source>
        <dbReference type="ARBA" id="ARBA00022723"/>
    </source>
</evidence>
<dbReference type="InterPro" id="IPR006456">
    <property type="entry name" value="ZF_HD_homeobox_Cys/His_dimer"/>
</dbReference>
<keyword evidence="2" id="KW-0479">Metal-binding</keyword>
<dbReference type="GO" id="GO:0005634">
    <property type="term" value="C:nucleus"/>
    <property type="evidence" value="ECO:0007669"/>
    <property type="project" value="UniProtKB-SubCell"/>
</dbReference>
<reference evidence="14" key="2">
    <citation type="submission" date="2023-05" db="EMBL/GenBank/DDBJ databases">
        <authorList>
            <person name="Schelkunov M.I."/>
        </authorList>
    </citation>
    <scope>NUCLEOTIDE SEQUENCE</scope>
    <source>
        <strain evidence="14">Hsosn_3</strain>
        <tissue evidence="14">Leaf</tissue>
    </source>
</reference>
<feature type="DNA-binding region" description="Homeobox" evidence="10">
    <location>
        <begin position="229"/>
        <end position="293"/>
    </location>
</feature>
<keyword evidence="3 14" id="KW-0863">Zinc-finger</keyword>
<evidence type="ECO:0000256" key="3">
    <source>
        <dbReference type="ARBA" id="ARBA00022771"/>
    </source>
</evidence>
<evidence type="ECO:0000256" key="9">
    <source>
        <dbReference type="ARBA" id="ARBA00023242"/>
    </source>
</evidence>
<evidence type="ECO:0000256" key="11">
    <source>
        <dbReference type="SAM" id="MobiDB-lite"/>
    </source>
</evidence>
<keyword evidence="15" id="KW-1185">Reference proteome</keyword>
<reference evidence="14" key="1">
    <citation type="submission" date="2023-02" db="EMBL/GenBank/DDBJ databases">
        <title>Genome of toxic invasive species Heracleum sosnowskyi carries increased number of genes despite the absence of recent whole-genome duplications.</title>
        <authorList>
            <person name="Schelkunov M."/>
            <person name="Shtratnikova V."/>
            <person name="Makarenko M."/>
            <person name="Klepikova A."/>
            <person name="Omelchenko D."/>
            <person name="Novikova G."/>
            <person name="Obukhova E."/>
            <person name="Bogdanov V."/>
            <person name="Penin A."/>
            <person name="Logacheva M."/>
        </authorList>
    </citation>
    <scope>NUCLEOTIDE SEQUENCE</scope>
    <source>
        <strain evidence="14">Hsosn_3</strain>
        <tissue evidence="14">Leaf</tissue>
    </source>
</reference>
<feature type="region of interest" description="Disordered" evidence="11">
    <location>
        <begin position="1"/>
        <end position="30"/>
    </location>
</feature>
<dbReference type="PANTHER" id="PTHR31948">
    <property type="entry name" value="ZINC-FINGER HOMEODOMAIN PROTEIN 2"/>
    <property type="match status" value="1"/>
</dbReference>
<dbReference type="GO" id="GO:0003700">
    <property type="term" value="F:DNA-binding transcription factor activity"/>
    <property type="evidence" value="ECO:0007669"/>
    <property type="project" value="TreeGrafter"/>
</dbReference>
<proteinExistence type="predicted"/>
<evidence type="ECO:0000313" key="15">
    <source>
        <dbReference type="Proteomes" id="UP001237642"/>
    </source>
</evidence>
<keyword evidence="7 10" id="KW-0371">Homeobox</keyword>
<dbReference type="PANTHER" id="PTHR31948:SF119">
    <property type="entry name" value="ZINC-FINGER HOMEODOMAIN PROTEIN 6-LIKE"/>
    <property type="match status" value="1"/>
</dbReference>
<keyword evidence="5" id="KW-0805">Transcription regulation</keyword>
<evidence type="ECO:0000256" key="4">
    <source>
        <dbReference type="ARBA" id="ARBA00022833"/>
    </source>
</evidence>
<dbReference type="InterPro" id="IPR001356">
    <property type="entry name" value="HD"/>
</dbReference>
<dbReference type="PROSITE" id="PS50071">
    <property type="entry name" value="HOMEOBOX_2"/>
    <property type="match status" value="1"/>
</dbReference>
<accession>A0AAD8M1V8</accession>
<dbReference type="GO" id="GO:0000976">
    <property type="term" value="F:transcription cis-regulatory region binding"/>
    <property type="evidence" value="ECO:0007669"/>
    <property type="project" value="TreeGrafter"/>
</dbReference>
<comment type="caution">
    <text evidence="14">The sequence shown here is derived from an EMBL/GenBank/DDBJ whole genome shotgun (WGS) entry which is preliminary data.</text>
</comment>
<evidence type="ECO:0000256" key="1">
    <source>
        <dbReference type="ARBA" id="ARBA00004123"/>
    </source>
</evidence>
<evidence type="ECO:0000256" key="6">
    <source>
        <dbReference type="ARBA" id="ARBA00023125"/>
    </source>
</evidence>
<dbReference type="Proteomes" id="UP001237642">
    <property type="component" value="Unassembled WGS sequence"/>
</dbReference>
<comment type="subcellular location">
    <subcellularLocation>
        <location evidence="1 10">Nucleus</location>
    </subcellularLocation>
</comment>
<feature type="region of interest" description="Disordered" evidence="11">
    <location>
        <begin position="152"/>
        <end position="203"/>
    </location>
</feature>